<feature type="compositionally biased region" description="Basic and acidic residues" evidence="1">
    <location>
        <begin position="14"/>
        <end position="43"/>
    </location>
</feature>
<dbReference type="EMBL" id="JBBPBM010002191">
    <property type="protein sequence ID" value="KAK8479863.1"/>
    <property type="molecule type" value="Genomic_DNA"/>
</dbReference>
<gene>
    <name evidence="2" type="ORF">V6N12_063815</name>
</gene>
<feature type="region of interest" description="Disordered" evidence="1">
    <location>
        <begin position="1"/>
        <end position="56"/>
    </location>
</feature>
<organism evidence="2 3">
    <name type="scientific">Hibiscus sabdariffa</name>
    <name type="common">roselle</name>
    <dbReference type="NCBI Taxonomy" id="183260"/>
    <lineage>
        <taxon>Eukaryota</taxon>
        <taxon>Viridiplantae</taxon>
        <taxon>Streptophyta</taxon>
        <taxon>Embryophyta</taxon>
        <taxon>Tracheophyta</taxon>
        <taxon>Spermatophyta</taxon>
        <taxon>Magnoliopsida</taxon>
        <taxon>eudicotyledons</taxon>
        <taxon>Gunneridae</taxon>
        <taxon>Pentapetalae</taxon>
        <taxon>rosids</taxon>
        <taxon>malvids</taxon>
        <taxon>Malvales</taxon>
        <taxon>Malvaceae</taxon>
        <taxon>Malvoideae</taxon>
        <taxon>Hibiscus</taxon>
    </lineage>
</organism>
<name>A0ABR1ZH98_9ROSI</name>
<evidence type="ECO:0000256" key="1">
    <source>
        <dbReference type="SAM" id="MobiDB-lite"/>
    </source>
</evidence>
<comment type="caution">
    <text evidence="2">The sequence shown here is derived from an EMBL/GenBank/DDBJ whole genome shotgun (WGS) entry which is preliminary data.</text>
</comment>
<reference evidence="2 3" key="1">
    <citation type="journal article" date="2024" name="G3 (Bethesda)">
        <title>Genome assembly of Hibiscus sabdariffa L. provides insights into metabolisms of medicinal natural products.</title>
        <authorList>
            <person name="Kim T."/>
        </authorList>
    </citation>
    <scope>NUCLEOTIDE SEQUENCE [LARGE SCALE GENOMIC DNA]</scope>
    <source>
        <strain evidence="2">TK-2024</strain>
        <tissue evidence="2">Old leaves</tissue>
    </source>
</reference>
<evidence type="ECO:0000313" key="3">
    <source>
        <dbReference type="Proteomes" id="UP001472677"/>
    </source>
</evidence>
<evidence type="ECO:0000313" key="2">
    <source>
        <dbReference type="EMBL" id="KAK8479863.1"/>
    </source>
</evidence>
<sequence length="145" mass="16687">MGQERAVIGRLRHWHEDRTPGRSEPTKGREMRACCSDRDRKEPSMPPRRHTIRAGEAHFGCVERNNAQRPHGPYDRYTHMSVQWQRTKRWGPIEGACRHTEGVQRPAANHAADARTRVCGVWHTEHRGPNKARVKAIQVSTRATT</sequence>
<proteinExistence type="predicted"/>
<dbReference type="Proteomes" id="UP001472677">
    <property type="component" value="Unassembled WGS sequence"/>
</dbReference>
<keyword evidence="3" id="KW-1185">Reference proteome</keyword>
<protein>
    <submittedName>
        <fullName evidence="2">Uncharacterized protein</fullName>
    </submittedName>
</protein>
<accession>A0ABR1ZH98</accession>